<reference evidence="1" key="1">
    <citation type="submission" date="2023-04" db="EMBL/GenBank/DDBJ databases">
        <authorList>
            <person name="Vijverberg K."/>
            <person name="Xiong W."/>
            <person name="Schranz E."/>
        </authorList>
    </citation>
    <scope>NUCLEOTIDE SEQUENCE</scope>
</reference>
<organism evidence="1 2">
    <name type="scientific">Lactuca saligna</name>
    <name type="common">Willowleaf lettuce</name>
    <dbReference type="NCBI Taxonomy" id="75948"/>
    <lineage>
        <taxon>Eukaryota</taxon>
        <taxon>Viridiplantae</taxon>
        <taxon>Streptophyta</taxon>
        <taxon>Embryophyta</taxon>
        <taxon>Tracheophyta</taxon>
        <taxon>Spermatophyta</taxon>
        <taxon>Magnoliopsida</taxon>
        <taxon>eudicotyledons</taxon>
        <taxon>Gunneridae</taxon>
        <taxon>Pentapetalae</taxon>
        <taxon>asterids</taxon>
        <taxon>campanulids</taxon>
        <taxon>Asterales</taxon>
        <taxon>Asteraceae</taxon>
        <taxon>Cichorioideae</taxon>
        <taxon>Cichorieae</taxon>
        <taxon>Lactucinae</taxon>
        <taxon>Lactuca</taxon>
    </lineage>
</organism>
<name>A0AA35ZSP7_LACSI</name>
<sequence length="181" mass="20695">MATTRVLGRDLTTEEWESSEFRFRNLIALFEAGIRFPTLIHGKKSKKNLQEKFLWVNNDLVVLSYMRTKVYVDRVPVLFGADKELADALENITITDKYWLDCFLAAGGMSAAWRARGKMPKFFVDKEAVLWINQHCFLFLPSVEDIVSLEKALRGLPDGELQVRDVDLVEALPPPFLAKDS</sequence>
<accession>A0AA35ZSP7</accession>
<evidence type="ECO:0000313" key="1">
    <source>
        <dbReference type="EMBL" id="CAI9297556.1"/>
    </source>
</evidence>
<dbReference type="AlphaFoldDB" id="A0AA35ZSP7"/>
<keyword evidence="2" id="KW-1185">Reference proteome</keyword>
<dbReference type="Proteomes" id="UP001177003">
    <property type="component" value="Chromosome 8"/>
</dbReference>
<proteinExistence type="predicted"/>
<evidence type="ECO:0000313" key="2">
    <source>
        <dbReference type="Proteomes" id="UP001177003"/>
    </source>
</evidence>
<protein>
    <submittedName>
        <fullName evidence="1">Uncharacterized protein</fullName>
    </submittedName>
</protein>
<gene>
    <name evidence="1" type="ORF">LSALG_LOCUS36362</name>
</gene>
<dbReference type="EMBL" id="OX465084">
    <property type="protein sequence ID" value="CAI9297556.1"/>
    <property type="molecule type" value="Genomic_DNA"/>
</dbReference>